<dbReference type="InterPro" id="IPR029058">
    <property type="entry name" value="AB_hydrolase_fold"/>
</dbReference>
<protein>
    <recommendedName>
        <fullName evidence="3">Alpha/beta hydrolase family protein</fullName>
    </recommendedName>
</protein>
<organism evidence="1 2">
    <name type="scientific">Pelagibacterium luteolum</name>
    <dbReference type="NCBI Taxonomy" id="440168"/>
    <lineage>
        <taxon>Bacteria</taxon>
        <taxon>Pseudomonadati</taxon>
        <taxon>Pseudomonadota</taxon>
        <taxon>Alphaproteobacteria</taxon>
        <taxon>Hyphomicrobiales</taxon>
        <taxon>Devosiaceae</taxon>
        <taxon>Pelagibacterium</taxon>
    </lineage>
</organism>
<evidence type="ECO:0008006" key="3">
    <source>
        <dbReference type="Google" id="ProtNLM"/>
    </source>
</evidence>
<dbReference type="OrthoDB" id="9804993at2"/>
<name>A0A1G7YDA4_9HYPH</name>
<dbReference type="Pfam" id="PF06821">
    <property type="entry name" value="Ser_hydrolase"/>
    <property type="match status" value="1"/>
</dbReference>
<reference evidence="1 2" key="1">
    <citation type="submission" date="2016-10" db="EMBL/GenBank/DDBJ databases">
        <authorList>
            <person name="de Groot N.N."/>
        </authorList>
    </citation>
    <scope>NUCLEOTIDE SEQUENCE [LARGE SCALE GENOMIC DNA]</scope>
    <source>
        <strain evidence="1 2">CGMCC 1.10267</strain>
    </source>
</reference>
<dbReference type="EMBL" id="FNCS01000013">
    <property type="protein sequence ID" value="SDG94333.1"/>
    <property type="molecule type" value="Genomic_DNA"/>
</dbReference>
<dbReference type="STRING" id="440168.SAMN04487974_11361"/>
<sequence length="183" mass="20074">MKTADADILIIPGLGHSGPGHWQHRWVEKIRNAHFVEQDEWDAPTLAGWLETLEREIMMATRPVVLVGHSLGVHAIVAASQTVADTKVRAAFLVAPPDVDEHPEVPAETSPFRGLPRDPLKFPSMLVASSNDPYCSIERAAEFASCWGSDFHIAGDAGHINVESGHGPWPEGLLMFTRLMSRI</sequence>
<dbReference type="AlphaFoldDB" id="A0A1G7YDA4"/>
<gene>
    <name evidence="1" type="ORF">SAMN04487974_11361</name>
</gene>
<accession>A0A1G7YDA4</accession>
<proteinExistence type="predicted"/>
<dbReference type="GO" id="GO:0016787">
    <property type="term" value="F:hydrolase activity"/>
    <property type="evidence" value="ECO:0007669"/>
    <property type="project" value="InterPro"/>
</dbReference>
<dbReference type="SUPFAM" id="SSF53474">
    <property type="entry name" value="alpha/beta-Hydrolases"/>
    <property type="match status" value="1"/>
</dbReference>
<dbReference type="RefSeq" id="WP_090597809.1">
    <property type="nucleotide sequence ID" value="NZ_FNCS01000013.1"/>
</dbReference>
<evidence type="ECO:0000313" key="1">
    <source>
        <dbReference type="EMBL" id="SDG94333.1"/>
    </source>
</evidence>
<dbReference type="Proteomes" id="UP000199495">
    <property type="component" value="Unassembled WGS sequence"/>
</dbReference>
<dbReference type="InterPro" id="IPR010662">
    <property type="entry name" value="RBBP9/YdeN"/>
</dbReference>
<dbReference type="Gene3D" id="3.40.50.1820">
    <property type="entry name" value="alpha/beta hydrolase"/>
    <property type="match status" value="1"/>
</dbReference>
<evidence type="ECO:0000313" key="2">
    <source>
        <dbReference type="Proteomes" id="UP000199495"/>
    </source>
</evidence>
<keyword evidence="2" id="KW-1185">Reference proteome</keyword>